<dbReference type="EMBL" id="CASHSV030000013">
    <property type="protein sequence ID" value="CAJ2638100.1"/>
    <property type="molecule type" value="Genomic_DNA"/>
</dbReference>
<keyword evidence="2" id="KW-1185">Reference proteome</keyword>
<organism evidence="1 2">
    <name type="scientific">Trifolium pratense</name>
    <name type="common">Red clover</name>
    <dbReference type="NCBI Taxonomy" id="57577"/>
    <lineage>
        <taxon>Eukaryota</taxon>
        <taxon>Viridiplantae</taxon>
        <taxon>Streptophyta</taxon>
        <taxon>Embryophyta</taxon>
        <taxon>Tracheophyta</taxon>
        <taxon>Spermatophyta</taxon>
        <taxon>Magnoliopsida</taxon>
        <taxon>eudicotyledons</taxon>
        <taxon>Gunneridae</taxon>
        <taxon>Pentapetalae</taxon>
        <taxon>rosids</taxon>
        <taxon>fabids</taxon>
        <taxon>Fabales</taxon>
        <taxon>Fabaceae</taxon>
        <taxon>Papilionoideae</taxon>
        <taxon>50 kb inversion clade</taxon>
        <taxon>NPAAA clade</taxon>
        <taxon>Hologalegina</taxon>
        <taxon>IRL clade</taxon>
        <taxon>Trifolieae</taxon>
        <taxon>Trifolium</taxon>
    </lineage>
</organism>
<evidence type="ECO:0000313" key="2">
    <source>
        <dbReference type="Proteomes" id="UP001177021"/>
    </source>
</evidence>
<reference evidence="1" key="1">
    <citation type="submission" date="2023-10" db="EMBL/GenBank/DDBJ databases">
        <authorList>
            <person name="Rodriguez Cubillos JULIANA M."/>
            <person name="De Vega J."/>
        </authorList>
    </citation>
    <scope>NUCLEOTIDE SEQUENCE</scope>
</reference>
<gene>
    <name evidence="1" type="ORF">MILVUS5_LOCUS8350</name>
</gene>
<dbReference type="Proteomes" id="UP001177021">
    <property type="component" value="Unassembled WGS sequence"/>
</dbReference>
<accession>A0ACB0J166</accession>
<protein>
    <submittedName>
        <fullName evidence="1">Uncharacterized protein</fullName>
    </submittedName>
</protein>
<sequence>MENRRTQQSREHQRERRAQYERNRRQRMSSEQRQRELLRRRENYNQSKNKGKQVETSTNNDVASRVPFQNLTNMNFSSTRFQGTHDFEAGPSVRPNNDNTIGPNFPSNFQGNHESEAGPSRTNINNIAHDSMDFDDNFDESQTPYVDMEVTTNVTSTRRRRQGSTVPSNFQGTHDNEAGSSRMDINDIVHGTANVTSSRSLRQASWGNYRARHNVARNFQSNVRMTKCQLPPPTACRHCNARLFYHESRAMCCNGGNVSFSIVSAPPELLQLFVDGSADGIHFRQKIRSYNHVLSFTSIGVHVDETILATGRGIYTFRAQGSFYHNIGGFYPNQGSRPRYLQLYIYDTEHELQNRMLENPELHQTVVYKLQQMLHRYNPYVRKFKQLAQLPNIGECRLLLKERPINQPQYNLPSASQVAAIIVGGDDESIESGRDINAIRHNGNLKKVLETKGYYDPLQYPLLLPFGTQGWDINTRSRNGQKVTCREYYCYMLQIRPNDQSILLKAGRLLQQYVVDNYVKIESGKLRWYRQHQKDIRAEVYQGLQDALHVGEIHAENVGKRTILPSSFIGGHRDMTQRYEDGMAIVLKDGKPDIFLTMTCNPSWSEITSELLPFQTPQDRPDLLTRIFRSKFEQLKDDVINKGVLGKVKSYMYVTEFQKRGLPHVHMLLVLESNDKLRDPEEYDSVVRAEIPKLECEPHLHQAVLKHMIHGPCGGLNKNSPCMKDGQCKKKYPKEFLDETRRGNDSYPQYRRRFHEPISINRDKYVDNSWVVPYNPWLLLKYDCHINVEVCSSIKSIKYLYKYVYKGSDRVEMEVHRGSNIDEIQQYVDARWICAPEAVWKIFRFTLYRLYPSVERLQIHLPNCQQVRYYDHQRIADVLNDERNSKTMLTEFFALNRRDPQSRTYLYRQIPEHYCWSGKEKEWKRRRSSRKVIGRIYTVSPSEGEKFYLRVLLSHVKGPTSWEDLLTNNGIPFNTFKKAAEDRGFLETDSSIRDCLVDATCVQLPYAIRMLFAHILIFCEPTDVRSLWDEFFTHMTEDYQTNNNVVGLNLTHRLLKDLNELLEIHGKSTEDYDLPSLPTDATEENTIPSVIQEELSVHIPDEDIQAVSKLNNDQMNAFKTIMDVIERKQSQVFFIDGPGGTGKTFLYRTLMATLRSRGQIVLATASSGIAATLLPGGRTAHSRFKLPFEATPGSYCDIRKQTHLANLLRVAAAIIWDEAPMTNRYCLEALDKSLKDVLNSNAPFGGKVMIMGGDFRQVLPVIPKGTKAQTISACIIKSQLWAHTKVLRLRQNMRSMHDHEFASFLMRIGDGVEPTKPDDMVKIPPQIAIPWEGEHSIQVLIDHISPQLELHGWDASYMTQRAILTPKNDDVQKLNDILINTSAERGFHYRPNRDSTTGRGR</sequence>
<comment type="caution">
    <text evidence="1">The sequence shown here is derived from an EMBL/GenBank/DDBJ whole genome shotgun (WGS) entry which is preliminary data.</text>
</comment>
<evidence type="ECO:0000313" key="1">
    <source>
        <dbReference type="EMBL" id="CAJ2638100.1"/>
    </source>
</evidence>
<name>A0ACB0J166_TRIPR</name>
<proteinExistence type="predicted"/>